<dbReference type="GO" id="GO:0008237">
    <property type="term" value="F:metallopeptidase activity"/>
    <property type="evidence" value="ECO:0007669"/>
    <property type="project" value="UniProtKB-KW"/>
</dbReference>
<dbReference type="SUPFAM" id="SSF55486">
    <property type="entry name" value="Metalloproteases ('zincins'), catalytic domain"/>
    <property type="match status" value="1"/>
</dbReference>
<evidence type="ECO:0000313" key="3">
    <source>
        <dbReference type="Proteomes" id="UP000806522"/>
    </source>
</evidence>
<name>A0A9D5P2P3_XYLRU</name>
<dbReference type="AlphaFoldDB" id="A0A9D5P2P3"/>
<sequence>MKRFAYTILLLLLVISTMADDRIRIRSCNIGKRASHALTRSTKQNNSANYIGNKRQLVVLAAFADKTFTDVNPLQLWNRIFNEEGFSEENFKGSVHDYFYDQSYGKFQIQFDLHYVKMPNNSAKYASTTTDDENSQYLVYDIVDSLTNRGNIDWTPYDWDNDGNIDQIIIIYAGKGQQAGGGTNSIWAHHWFLSWHTDGHTKTVNSGGKSYTVDRYCCVNELDSRGGYGSFGTICHEYSHCFNLPDLYYGSKIIIDKWDLMDGGNYNGNGFRPCNYSAFERKLMGWMDIQELSDPTEIRNMAALADEPQAYLVRNNNYSNEFYIIENRQQKGWDTELPNSGLIIFHIEHDEKIWQDITNFINTNEKKRYYIIPANNNTSIAELKDWPYPYELNDSLTNLSEPAATLLHPNTDDSYMMSKPITNIHLENGLASFKFMGGTPTGINATAPQSLKPEAIYDLYGRRLNANEVKPGLYIIKYKNGESRKVVIN</sequence>
<proteinExistence type="predicted"/>
<dbReference type="EMBL" id="SUYC01000025">
    <property type="protein sequence ID" value="MBE6272125.1"/>
    <property type="molecule type" value="Genomic_DNA"/>
</dbReference>
<organism evidence="2 3">
    <name type="scientific">Xylanibacter ruminicola</name>
    <name type="common">Prevotella ruminicola</name>
    <dbReference type="NCBI Taxonomy" id="839"/>
    <lineage>
        <taxon>Bacteria</taxon>
        <taxon>Pseudomonadati</taxon>
        <taxon>Bacteroidota</taxon>
        <taxon>Bacteroidia</taxon>
        <taxon>Bacteroidales</taxon>
        <taxon>Prevotellaceae</taxon>
        <taxon>Xylanibacter</taxon>
    </lineage>
</organism>
<dbReference type="GO" id="GO:0006508">
    <property type="term" value="P:proteolysis"/>
    <property type="evidence" value="ECO:0007669"/>
    <property type="project" value="InterPro"/>
</dbReference>
<dbReference type="NCBIfam" id="TIGR03296">
    <property type="entry name" value="M6dom_TIGR03296"/>
    <property type="match status" value="1"/>
</dbReference>
<comment type="caution">
    <text evidence="2">The sequence shown here is derived from an EMBL/GenBank/DDBJ whole genome shotgun (WGS) entry which is preliminary data.</text>
</comment>
<accession>A0A9D5P2P3</accession>
<reference evidence="2" key="1">
    <citation type="submission" date="2019-04" db="EMBL/GenBank/DDBJ databases">
        <title>Evolution of Biomass-Degrading Anaerobic Consortia Revealed by Metagenomics.</title>
        <authorList>
            <person name="Peng X."/>
        </authorList>
    </citation>
    <scope>NUCLEOTIDE SEQUENCE</scope>
    <source>
        <strain evidence="2">SIG140</strain>
    </source>
</reference>
<gene>
    <name evidence="2" type="ORF">E7101_14460</name>
</gene>
<feature type="domain" description="Peptidase M6-like" evidence="1">
    <location>
        <begin position="80"/>
        <end position="281"/>
    </location>
</feature>
<keyword evidence="2" id="KW-0645">Protease</keyword>
<evidence type="ECO:0000259" key="1">
    <source>
        <dbReference type="Pfam" id="PF05547"/>
    </source>
</evidence>
<protein>
    <submittedName>
        <fullName evidence="2">M6 family metalloprotease domain-containing protein</fullName>
    </submittedName>
</protein>
<dbReference type="Proteomes" id="UP000806522">
    <property type="component" value="Unassembled WGS sequence"/>
</dbReference>
<keyword evidence="2" id="KW-0482">Metalloprotease</keyword>
<dbReference type="PANTHER" id="PTHR41775">
    <property type="entry name" value="SECRETED PROTEIN-RELATED"/>
    <property type="match status" value="1"/>
</dbReference>
<dbReference type="PANTHER" id="PTHR41775:SF1">
    <property type="entry name" value="PEPTIDASE M6-LIKE DOMAIN-CONTAINING PROTEIN"/>
    <property type="match status" value="1"/>
</dbReference>
<evidence type="ECO:0000313" key="2">
    <source>
        <dbReference type="EMBL" id="MBE6272125.1"/>
    </source>
</evidence>
<dbReference type="InterPro" id="IPR008757">
    <property type="entry name" value="Peptidase_M6-like_domain"/>
</dbReference>
<keyword evidence="2" id="KW-0378">Hydrolase</keyword>
<dbReference type="Pfam" id="PF05547">
    <property type="entry name" value="Peptidase_M6"/>
    <property type="match status" value="1"/>
</dbReference>